<dbReference type="Pfam" id="PF03883">
    <property type="entry name" value="H2O2_YaaD"/>
    <property type="match status" value="1"/>
</dbReference>
<dbReference type="EMBL" id="FPIA01000037">
    <property type="protein sequence ID" value="SFV88357.1"/>
    <property type="molecule type" value="Genomic_DNA"/>
</dbReference>
<reference evidence="1" key="1">
    <citation type="submission" date="2016-10" db="EMBL/GenBank/DDBJ databases">
        <authorList>
            <person name="de Groot N.N."/>
        </authorList>
    </citation>
    <scope>NUCLEOTIDE SEQUENCE</scope>
</reference>
<dbReference type="NCBIfam" id="NF002542">
    <property type="entry name" value="PRK02101.1-3"/>
    <property type="match status" value="1"/>
</dbReference>
<gene>
    <name evidence="1" type="ORF">MNB_SUP05-SYMBIONT-7-406</name>
</gene>
<proteinExistence type="inferred from homology"/>
<dbReference type="GO" id="GO:0033194">
    <property type="term" value="P:response to hydroperoxide"/>
    <property type="evidence" value="ECO:0007669"/>
    <property type="project" value="TreeGrafter"/>
</dbReference>
<evidence type="ECO:0000313" key="1">
    <source>
        <dbReference type="EMBL" id="SFV88357.1"/>
    </source>
</evidence>
<dbReference type="PANTHER" id="PTHR30283">
    <property type="entry name" value="PEROXIDE STRESS RESPONSE PROTEIN YAAA"/>
    <property type="match status" value="1"/>
</dbReference>
<sequence>MISKMTDFINFLNPLLAGLRVFLKPFQIDERGCFDDYSYLCKGLTKIQVEYFIYNSITRPMLAVISPSKTQDFNRIDLTTYTQTRQIKESEVLIEILKSKTQDDIAELMSISEKLAILNFERFQTFKTPFTLANAKQALLAFKGDVYTGIDAFSLDADDLAFAQTSLRMLSGLYGVVRPLDLIAPYRLEMGTRLKTTKGKNLYEFWGDKISKVLNKDESKTLINLASNEYFKGIDKQALNAKIINIAFKELKNDKYKIIGIYAKRARGLMVNYMIKNRLTTPESLKAFDSEGYQFKPELSDSTTWVFTRD</sequence>
<dbReference type="GO" id="GO:0005829">
    <property type="term" value="C:cytosol"/>
    <property type="evidence" value="ECO:0007669"/>
    <property type="project" value="TreeGrafter"/>
</dbReference>
<accession>A0A1W1E3B3</accession>
<dbReference type="PANTHER" id="PTHR30283:SF4">
    <property type="entry name" value="PEROXIDE STRESS RESISTANCE PROTEIN YAAA"/>
    <property type="match status" value="1"/>
</dbReference>
<protein>
    <submittedName>
        <fullName evidence="1">UPF0246 protein YaaA</fullName>
    </submittedName>
</protein>
<dbReference type="AlphaFoldDB" id="A0A1W1E3B3"/>
<dbReference type="HAMAP" id="MF_00652">
    <property type="entry name" value="UPF0246"/>
    <property type="match status" value="1"/>
</dbReference>
<dbReference type="InterPro" id="IPR005583">
    <property type="entry name" value="YaaA"/>
</dbReference>
<organism evidence="1">
    <name type="scientific">hydrothermal vent metagenome</name>
    <dbReference type="NCBI Taxonomy" id="652676"/>
    <lineage>
        <taxon>unclassified sequences</taxon>
        <taxon>metagenomes</taxon>
        <taxon>ecological metagenomes</taxon>
    </lineage>
</organism>
<name>A0A1W1E3B3_9ZZZZ</name>